<evidence type="ECO:0000313" key="2">
    <source>
        <dbReference type="EMBL" id="KAG8177114.1"/>
    </source>
</evidence>
<keyword evidence="3" id="KW-1185">Reference proteome</keyword>
<feature type="region of interest" description="Disordered" evidence="1">
    <location>
        <begin position="1"/>
        <end position="42"/>
    </location>
</feature>
<sequence length="88" mass="9658">MQLHSCNKKEPHSIKEEEGNKPSLSGNLKTLPQQVSSGSKKGASCCESRWKMLENGCGRSYPSPTLVFIDRDSSLAFSTPQLIGKFTL</sequence>
<name>A0AAV6U0S4_9ARAC</name>
<protein>
    <submittedName>
        <fullName evidence="2">Uncharacterized protein</fullName>
    </submittedName>
</protein>
<feature type="compositionally biased region" description="Basic and acidic residues" evidence="1">
    <location>
        <begin position="7"/>
        <end position="20"/>
    </location>
</feature>
<dbReference type="AlphaFoldDB" id="A0AAV6U0S4"/>
<proteinExistence type="predicted"/>
<evidence type="ECO:0000256" key="1">
    <source>
        <dbReference type="SAM" id="MobiDB-lite"/>
    </source>
</evidence>
<accession>A0AAV6U0S4</accession>
<reference evidence="2 3" key="1">
    <citation type="journal article" date="2022" name="Nat. Ecol. Evol.">
        <title>A masculinizing supergene underlies an exaggerated male reproductive morph in a spider.</title>
        <authorList>
            <person name="Hendrickx F."/>
            <person name="De Corte Z."/>
            <person name="Sonet G."/>
            <person name="Van Belleghem S.M."/>
            <person name="Kostlbacher S."/>
            <person name="Vangestel C."/>
        </authorList>
    </citation>
    <scope>NUCLEOTIDE SEQUENCE [LARGE SCALE GENOMIC DNA]</scope>
    <source>
        <strain evidence="2">W744_W776</strain>
    </source>
</reference>
<dbReference type="EMBL" id="JAFNEN010000820">
    <property type="protein sequence ID" value="KAG8177114.1"/>
    <property type="molecule type" value="Genomic_DNA"/>
</dbReference>
<dbReference type="Proteomes" id="UP000827092">
    <property type="component" value="Unassembled WGS sequence"/>
</dbReference>
<evidence type="ECO:0000313" key="3">
    <source>
        <dbReference type="Proteomes" id="UP000827092"/>
    </source>
</evidence>
<organism evidence="2 3">
    <name type="scientific">Oedothorax gibbosus</name>
    <dbReference type="NCBI Taxonomy" id="931172"/>
    <lineage>
        <taxon>Eukaryota</taxon>
        <taxon>Metazoa</taxon>
        <taxon>Ecdysozoa</taxon>
        <taxon>Arthropoda</taxon>
        <taxon>Chelicerata</taxon>
        <taxon>Arachnida</taxon>
        <taxon>Araneae</taxon>
        <taxon>Araneomorphae</taxon>
        <taxon>Entelegynae</taxon>
        <taxon>Araneoidea</taxon>
        <taxon>Linyphiidae</taxon>
        <taxon>Erigoninae</taxon>
        <taxon>Oedothorax</taxon>
    </lineage>
</organism>
<comment type="caution">
    <text evidence="2">The sequence shown here is derived from an EMBL/GenBank/DDBJ whole genome shotgun (WGS) entry which is preliminary data.</text>
</comment>
<gene>
    <name evidence="2" type="ORF">JTE90_008223</name>
</gene>
<feature type="compositionally biased region" description="Polar residues" evidence="1">
    <location>
        <begin position="22"/>
        <end position="39"/>
    </location>
</feature>